<feature type="compositionally biased region" description="Basic and acidic residues" evidence="1">
    <location>
        <begin position="134"/>
        <end position="146"/>
    </location>
</feature>
<feature type="compositionally biased region" description="Basic and acidic residues" evidence="1">
    <location>
        <begin position="42"/>
        <end position="75"/>
    </location>
</feature>
<reference evidence="2" key="1">
    <citation type="submission" date="2022-12" db="EMBL/GenBank/DDBJ databases">
        <authorList>
            <person name="Petersen C."/>
        </authorList>
    </citation>
    <scope>NUCLEOTIDE SEQUENCE</scope>
    <source>
        <strain evidence="2">IBT 17660</strain>
    </source>
</reference>
<feature type="region of interest" description="Disordered" evidence="1">
    <location>
        <begin position="1"/>
        <end position="146"/>
    </location>
</feature>
<dbReference type="AlphaFoldDB" id="A0A9X0BI81"/>
<feature type="compositionally biased region" description="Low complexity" evidence="1">
    <location>
        <begin position="8"/>
        <end position="25"/>
    </location>
</feature>
<gene>
    <name evidence="2" type="ORF">N7530_009475</name>
</gene>
<keyword evidence="3" id="KW-1185">Reference proteome</keyword>
<reference evidence="2" key="2">
    <citation type="journal article" date="2023" name="IMA Fungus">
        <title>Comparative genomic study of the Penicillium genus elucidates a diverse pangenome and 15 lateral gene transfer events.</title>
        <authorList>
            <person name="Petersen C."/>
            <person name="Sorensen T."/>
            <person name="Nielsen M.R."/>
            <person name="Sondergaard T.E."/>
            <person name="Sorensen J.L."/>
            <person name="Fitzpatrick D.A."/>
            <person name="Frisvad J.C."/>
            <person name="Nielsen K.L."/>
        </authorList>
    </citation>
    <scope>NUCLEOTIDE SEQUENCE</scope>
    <source>
        <strain evidence="2">IBT 17660</strain>
    </source>
</reference>
<proteinExistence type="predicted"/>
<protein>
    <submittedName>
        <fullName evidence="2">Uncharacterized protein</fullName>
    </submittedName>
</protein>
<dbReference type="Proteomes" id="UP001147760">
    <property type="component" value="Unassembled WGS sequence"/>
</dbReference>
<dbReference type="OrthoDB" id="4369400at2759"/>
<name>A0A9X0BI81_9EURO</name>
<sequence length="146" mass="15803">MCSPPPLTSATQSSPSSSASGTSRSIGQQLVAAGLLGPYDPSKGEDLEDTPPKDVTVGEKSKETREEIPEGDDVKAGPVRLLRPPRPSRTPARRCPQGNDVEAQTPKTPRALHHTQEEEEAGLRKIGHLQYLDAQHRPRGERGLRN</sequence>
<accession>A0A9X0BI81</accession>
<evidence type="ECO:0000313" key="2">
    <source>
        <dbReference type="EMBL" id="KAJ5465688.1"/>
    </source>
</evidence>
<evidence type="ECO:0000256" key="1">
    <source>
        <dbReference type="SAM" id="MobiDB-lite"/>
    </source>
</evidence>
<comment type="caution">
    <text evidence="2">The sequence shown here is derived from an EMBL/GenBank/DDBJ whole genome shotgun (WGS) entry which is preliminary data.</text>
</comment>
<dbReference type="EMBL" id="JAPWDO010000006">
    <property type="protein sequence ID" value="KAJ5465688.1"/>
    <property type="molecule type" value="Genomic_DNA"/>
</dbReference>
<evidence type="ECO:0000313" key="3">
    <source>
        <dbReference type="Proteomes" id="UP001147760"/>
    </source>
</evidence>
<organism evidence="2 3">
    <name type="scientific">Penicillium desertorum</name>
    <dbReference type="NCBI Taxonomy" id="1303715"/>
    <lineage>
        <taxon>Eukaryota</taxon>
        <taxon>Fungi</taxon>
        <taxon>Dikarya</taxon>
        <taxon>Ascomycota</taxon>
        <taxon>Pezizomycotina</taxon>
        <taxon>Eurotiomycetes</taxon>
        <taxon>Eurotiomycetidae</taxon>
        <taxon>Eurotiales</taxon>
        <taxon>Aspergillaceae</taxon>
        <taxon>Penicillium</taxon>
    </lineage>
</organism>